<accession>A0A2N7AW59</accession>
<dbReference type="InterPro" id="IPR005702">
    <property type="entry name" value="Wzc-like_C"/>
</dbReference>
<dbReference type="NCBIfam" id="TIGR01007">
    <property type="entry name" value="eps_fam"/>
    <property type="match status" value="1"/>
</dbReference>
<gene>
    <name evidence="12" type="ORF">CBP76_02305</name>
</gene>
<dbReference type="InterPro" id="IPR033756">
    <property type="entry name" value="YlxH/NBP35"/>
</dbReference>
<evidence type="ECO:0000256" key="1">
    <source>
        <dbReference type="ARBA" id="ARBA00005132"/>
    </source>
</evidence>
<dbReference type="Gene3D" id="3.40.50.300">
    <property type="entry name" value="P-loop containing nucleotide triphosphate hydrolases"/>
    <property type="match status" value="1"/>
</dbReference>
<dbReference type="GO" id="GO:0005886">
    <property type="term" value="C:plasma membrane"/>
    <property type="evidence" value="ECO:0007669"/>
    <property type="project" value="TreeGrafter"/>
</dbReference>
<dbReference type="PANTHER" id="PTHR32309">
    <property type="entry name" value="TYROSINE-PROTEIN KINASE"/>
    <property type="match status" value="1"/>
</dbReference>
<sequence>MFNKRKKLNDFSQKYGVNLITYTDPRNSVAEQFRTIRTNIQFTAVDKKIKSIVFTSSAPSEGKSTVSNNFAITCADQGNKVILLDTDLRRPTIHKTFGLKNNLGLSNYLSGNAKLNEIIQSSSIQNLYVVTSGPIPPNPAELIGSDRLKHLLQELGKEFDLLILDSPPVNTVTDTQILATVTDGVVMVVPQGIATKLDVRHAKESLELVHANIIGAIMNRVTVQKTGYYGMNYGAYR</sequence>
<comment type="pathway">
    <text evidence="1">Capsule biogenesis; capsule polysaccharide biosynthesis.</text>
</comment>
<organism evidence="12 13">
    <name type="scientific">Companilactobacillus nuruki</name>
    <dbReference type="NCBI Taxonomy" id="1993540"/>
    <lineage>
        <taxon>Bacteria</taxon>
        <taxon>Bacillati</taxon>
        <taxon>Bacillota</taxon>
        <taxon>Bacilli</taxon>
        <taxon>Lactobacillales</taxon>
        <taxon>Lactobacillaceae</taxon>
        <taxon>Companilactobacillus</taxon>
    </lineage>
</organism>
<evidence type="ECO:0000313" key="13">
    <source>
        <dbReference type="Proteomes" id="UP000235649"/>
    </source>
</evidence>
<evidence type="ECO:0000256" key="9">
    <source>
        <dbReference type="ARBA" id="ARBA00023137"/>
    </source>
</evidence>
<dbReference type="RefSeq" id="WP_102195320.1">
    <property type="nucleotide sequence ID" value="NZ_NIPR01000005.1"/>
</dbReference>
<keyword evidence="8" id="KW-0972">Capsule biogenesis/degradation</keyword>
<evidence type="ECO:0000256" key="2">
    <source>
        <dbReference type="ARBA" id="ARBA00007316"/>
    </source>
</evidence>
<keyword evidence="4" id="KW-0808">Transferase</keyword>
<evidence type="ECO:0000256" key="8">
    <source>
        <dbReference type="ARBA" id="ARBA00022903"/>
    </source>
</evidence>
<comment type="caution">
    <text evidence="12">The sequence shown here is derived from an EMBL/GenBank/DDBJ whole genome shotgun (WGS) entry which is preliminary data.</text>
</comment>
<proteinExistence type="inferred from homology"/>
<comment type="catalytic activity">
    <reaction evidence="11">
        <text>L-tyrosyl-[protein] + ATP = O-phospho-L-tyrosyl-[protein] + ADP + H(+)</text>
        <dbReference type="Rhea" id="RHEA:10596"/>
        <dbReference type="Rhea" id="RHEA-COMP:10136"/>
        <dbReference type="Rhea" id="RHEA-COMP:20101"/>
        <dbReference type="ChEBI" id="CHEBI:15378"/>
        <dbReference type="ChEBI" id="CHEBI:30616"/>
        <dbReference type="ChEBI" id="CHEBI:46858"/>
        <dbReference type="ChEBI" id="CHEBI:61978"/>
        <dbReference type="ChEBI" id="CHEBI:456216"/>
        <dbReference type="EC" id="2.7.10.2"/>
    </reaction>
</comment>
<evidence type="ECO:0000256" key="7">
    <source>
        <dbReference type="ARBA" id="ARBA00022840"/>
    </source>
</evidence>
<keyword evidence="6" id="KW-0418">Kinase</keyword>
<dbReference type="PANTHER" id="PTHR32309:SF13">
    <property type="entry name" value="FERRIC ENTEROBACTIN TRANSPORT PROTEIN FEPE"/>
    <property type="match status" value="1"/>
</dbReference>
<dbReference type="AlphaFoldDB" id="A0A2N7AW59"/>
<keyword evidence="7" id="KW-0067">ATP-binding</keyword>
<evidence type="ECO:0000313" key="12">
    <source>
        <dbReference type="EMBL" id="PMD72988.1"/>
    </source>
</evidence>
<dbReference type="GO" id="GO:0005524">
    <property type="term" value="F:ATP binding"/>
    <property type="evidence" value="ECO:0007669"/>
    <property type="project" value="UniProtKB-KW"/>
</dbReference>
<dbReference type="OrthoDB" id="9794577at2"/>
<evidence type="ECO:0000256" key="3">
    <source>
        <dbReference type="ARBA" id="ARBA00011903"/>
    </source>
</evidence>
<dbReference type="EC" id="2.7.10.2" evidence="3"/>
<evidence type="ECO:0000256" key="4">
    <source>
        <dbReference type="ARBA" id="ARBA00022679"/>
    </source>
</evidence>
<dbReference type="GO" id="GO:0000271">
    <property type="term" value="P:polysaccharide biosynthetic process"/>
    <property type="evidence" value="ECO:0007669"/>
    <property type="project" value="UniProtKB-KW"/>
</dbReference>
<dbReference type="Pfam" id="PF10609">
    <property type="entry name" value="ParA"/>
    <property type="match status" value="1"/>
</dbReference>
<keyword evidence="13" id="KW-1185">Reference proteome</keyword>
<evidence type="ECO:0000256" key="5">
    <source>
        <dbReference type="ARBA" id="ARBA00022741"/>
    </source>
</evidence>
<dbReference type="FunFam" id="3.40.50.300:FF:000527">
    <property type="entry name" value="Tyrosine-protein kinase etk"/>
    <property type="match status" value="1"/>
</dbReference>
<dbReference type="GO" id="GO:0042802">
    <property type="term" value="F:identical protein binding"/>
    <property type="evidence" value="ECO:0007669"/>
    <property type="project" value="UniProtKB-ARBA"/>
</dbReference>
<dbReference type="GO" id="GO:0004715">
    <property type="term" value="F:non-membrane spanning protein tyrosine kinase activity"/>
    <property type="evidence" value="ECO:0007669"/>
    <property type="project" value="UniProtKB-EC"/>
</dbReference>
<name>A0A2N7AW59_9LACO</name>
<keyword evidence="10" id="KW-0270">Exopolysaccharide synthesis</keyword>
<dbReference type="Proteomes" id="UP000235649">
    <property type="component" value="Unassembled WGS sequence"/>
</dbReference>
<comment type="similarity">
    <text evidence="2">Belongs to the CpsD/CapB family.</text>
</comment>
<dbReference type="EMBL" id="NIPR01000005">
    <property type="protein sequence ID" value="PMD72988.1"/>
    <property type="molecule type" value="Genomic_DNA"/>
</dbReference>
<keyword evidence="5" id="KW-0547">Nucleotide-binding</keyword>
<keyword evidence="9" id="KW-0829">Tyrosine-protein kinase</keyword>
<dbReference type="SUPFAM" id="SSF52540">
    <property type="entry name" value="P-loop containing nucleoside triphosphate hydrolases"/>
    <property type="match status" value="1"/>
</dbReference>
<reference evidence="12 13" key="1">
    <citation type="submission" date="2017-05" db="EMBL/GenBank/DDBJ databases">
        <title>Lactobacillus nurukis nov., sp. nov., isolated from nuruk.</title>
        <authorList>
            <person name="Kim S.-J."/>
        </authorList>
    </citation>
    <scope>NUCLEOTIDE SEQUENCE [LARGE SCALE GENOMIC DNA]</scope>
    <source>
        <strain evidence="12 13">SYF10-1a</strain>
    </source>
</reference>
<dbReference type="InterPro" id="IPR027417">
    <property type="entry name" value="P-loop_NTPase"/>
</dbReference>
<dbReference type="CDD" id="cd05387">
    <property type="entry name" value="BY-kinase"/>
    <property type="match status" value="1"/>
</dbReference>
<dbReference type="InterPro" id="IPR050445">
    <property type="entry name" value="Bact_polysacc_biosynth/exp"/>
</dbReference>
<evidence type="ECO:0000256" key="11">
    <source>
        <dbReference type="ARBA" id="ARBA00051245"/>
    </source>
</evidence>
<evidence type="ECO:0000256" key="10">
    <source>
        <dbReference type="ARBA" id="ARBA00023169"/>
    </source>
</evidence>
<protein>
    <recommendedName>
        <fullName evidence="3">non-specific protein-tyrosine kinase</fullName>
        <ecNumber evidence="3">2.7.10.2</ecNumber>
    </recommendedName>
</protein>
<evidence type="ECO:0000256" key="6">
    <source>
        <dbReference type="ARBA" id="ARBA00022777"/>
    </source>
</evidence>